<dbReference type="Pfam" id="PF17837">
    <property type="entry name" value="4PPT_N"/>
    <property type="match status" value="1"/>
</dbReference>
<comment type="similarity">
    <text evidence="3">Belongs to the P-Pant transferase superfamily. EntD family.</text>
</comment>
<evidence type="ECO:0000256" key="11">
    <source>
        <dbReference type="ARBA" id="ARBA00049191"/>
    </source>
</evidence>
<evidence type="ECO:0000256" key="7">
    <source>
        <dbReference type="ARBA" id="ARBA00023191"/>
    </source>
</evidence>
<name>A0AA40X0B2_9GAMM</name>
<feature type="binding site" evidence="12">
    <location>
        <position position="117"/>
    </location>
    <ligand>
        <name>CoA</name>
        <dbReference type="ChEBI" id="CHEBI:57287"/>
    </ligand>
</feature>
<dbReference type="GO" id="GO:0008897">
    <property type="term" value="F:holo-[acyl-carrier-protein] synthase activity"/>
    <property type="evidence" value="ECO:0007669"/>
    <property type="project" value="InterPro"/>
</dbReference>
<dbReference type="InterPro" id="IPR003542">
    <property type="entry name" value="Enbac_synth_compD-like"/>
</dbReference>
<dbReference type="PANTHER" id="PTHR38096:SF1">
    <property type="entry name" value="ENTEROBACTIN SYNTHASE COMPONENT D"/>
    <property type="match status" value="1"/>
</dbReference>
<keyword evidence="7" id="KW-0259">Enterobactin biosynthesis</keyword>
<comment type="catalytic activity">
    <reaction evidence="10">
        <text>apo-[aryl-carrier protein] + CoA = holo-[aryl-carrier protein] + adenosine 3',5'-bisphosphate + H(+)</text>
        <dbReference type="Rhea" id="RHEA:48404"/>
        <dbReference type="Rhea" id="RHEA-COMP:15903"/>
        <dbReference type="Rhea" id="RHEA-COMP:17557"/>
        <dbReference type="ChEBI" id="CHEBI:15378"/>
        <dbReference type="ChEBI" id="CHEBI:29999"/>
        <dbReference type="ChEBI" id="CHEBI:57287"/>
        <dbReference type="ChEBI" id="CHEBI:58343"/>
        <dbReference type="ChEBI" id="CHEBI:64479"/>
    </reaction>
</comment>
<comment type="subunit">
    <text evidence="4">EntB, EntD, EntE, and EntF form a multienzyme complex called enterobactin synthase.</text>
</comment>
<keyword evidence="6 16" id="KW-0808">Transferase</keyword>
<evidence type="ECO:0000256" key="1">
    <source>
        <dbReference type="ARBA" id="ARBA00003937"/>
    </source>
</evidence>
<dbReference type="Gene3D" id="3.90.470.20">
    <property type="entry name" value="4'-phosphopantetheinyl transferase domain"/>
    <property type="match status" value="1"/>
</dbReference>
<comment type="caution">
    <text evidence="16">The sequence shown here is derived from an EMBL/GenBank/DDBJ whole genome shotgun (WGS) entry which is preliminary data.</text>
</comment>
<evidence type="ECO:0000256" key="4">
    <source>
        <dbReference type="ARBA" id="ARBA00011503"/>
    </source>
</evidence>
<proteinExistence type="inferred from homology"/>
<evidence type="ECO:0000256" key="12">
    <source>
        <dbReference type="PIRSR" id="PIRSR603542-1"/>
    </source>
</evidence>
<evidence type="ECO:0000256" key="6">
    <source>
        <dbReference type="ARBA" id="ARBA00022679"/>
    </source>
</evidence>
<evidence type="ECO:0000256" key="2">
    <source>
        <dbReference type="ARBA" id="ARBA00004993"/>
    </source>
</evidence>
<dbReference type="GO" id="GO:0009239">
    <property type="term" value="P:enterobactin biosynthetic process"/>
    <property type="evidence" value="ECO:0007669"/>
    <property type="project" value="UniProtKB-KW"/>
</dbReference>
<feature type="domain" description="4'-phosphopantetheinyl transferase N-terminal" evidence="15">
    <location>
        <begin position="44"/>
        <end position="105"/>
    </location>
</feature>
<evidence type="ECO:0000256" key="5">
    <source>
        <dbReference type="ARBA" id="ARBA00019087"/>
    </source>
</evidence>
<dbReference type="GO" id="GO:0000287">
    <property type="term" value="F:magnesium ion binding"/>
    <property type="evidence" value="ECO:0007669"/>
    <property type="project" value="InterPro"/>
</dbReference>
<comment type="catalytic activity">
    <reaction evidence="11">
        <text>apo-[peptidyl-carrier protein] + CoA = holo-[peptidyl-carrier protein] + adenosine 3',5'-bisphosphate + H(+)</text>
        <dbReference type="Rhea" id="RHEA:46228"/>
        <dbReference type="Rhea" id="RHEA-COMP:11479"/>
        <dbReference type="Rhea" id="RHEA-COMP:11480"/>
        <dbReference type="ChEBI" id="CHEBI:15378"/>
        <dbReference type="ChEBI" id="CHEBI:29999"/>
        <dbReference type="ChEBI" id="CHEBI:57287"/>
        <dbReference type="ChEBI" id="CHEBI:58343"/>
        <dbReference type="ChEBI" id="CHEBI:64479"/>
    </reaction>
</comment>
<dbReference type="Proteomes" id="UP000705283">
    <property type="component" value="Unassembled WGS sequence"/>
</dbReference>
<dbReference type="Pfam" id="PF01648">
    <property type="entry name" value="ACPS"/>
    <property type="match status" value="1"/>
</dbReference>
<comment type="pathway">
    <text evidence="2">Siderophore biosynthesis; enterobactin biosynthesis.</text>
</comment>
<keyword evidence="13" id="KW-0460">Magnesium</keyword>
<comment type="function">
    <text evidence="1">Involved in the biosynthesis of the siderophore enterobactin (enterochelin), which is a macrocyclic trimeric lactone of N-(2,3-dihydroxybenzoyl)-serine. The serine trilactone serves as a scaffolding for the three catechol functionalities that provide hexadentate coordination for the tightly ligated iron(2+) atoms. Plays an essential role in the assembly of the enterobactin by catalyzing the transfer of the 4'-phosphopantetheine (Ppant) moiety from coenzyme A to the apo-domains of both EntB (ArCP domain) and EntF (PCP domain) to yield their holo-forms which make them competent for the activation of 2,3-dihydroxybenzoate (DHB) and L-serine, respectively.</text>
</comment>
<dbReference type="InterPro" id="IPR041354">
    <property type="entry name" value="4PPT_N"/>
</dbReference>
<dbReference type="GO" id="GO:0005886">
    <property type="term" value="C:plasma membrane"/>
    <property type="evidence" value="ECO:0007669"/>
    <property type="project" value="TreeGrafter"/>
</dbReference>
<feature type="binding site" evidence="12">
    <location>
        <position position="166"/>
    </location>
    <ligand>
        <name>CoA</name>
        <dbReference type="ChEBI" id="CHEBI:57287"/>
    </ligand>
</feature>
<feature type="domain" description="4'-phosphopantetheinyl transferase" evidence="14">
    <location>
        <begin position="113"/>
        <end position="196"/>
    </location>
</feature>
<evidence type="ECO:0000259" key="15">
    <source>
        <dbReference type="Pfam" id="PF17837"/>
    </source>
</evidence>
<dbReference type="PRINTS" id="PR01399">
    <property type="entry name" value="ENTSNTHTASED"/>
</dbReference>
<sequence length="228" mass="24843">MNIQFSCFTLSMPDVIQPIVVAHYDVNTLKPEDLLILPYRGALLRAVPSRKAEHLAGRLAARKAMTTLGMRPYIPAIGTHRQPLWPSGVIGSISHTHRLALAAVALSSEGVCGLGLDIEQVISTQQMADILDGVLLPVEHGLLLQSELSPEEVATLIFSAKESLFKALFPLVGEYFDFSAAFMTALSPSTQRFTLTLAESLTPTLKAGMTFDGLWHCLEGDILTLIRF</sequence>
<feature type="binding site" evidence="12">
    <location>
        <position position="58"/>
    </location>
    <ligand>
        <name>CoA</name>
        <dbReference type="ChEBI" id="CHEBI:57287"/>
    </ligand>
</feature>
<evidence type="ECO:0000313" key="16">
    <source>
        <dbReference type="EMBL" id="MBF6636393.1"/>
    </source>
</evidence>
<dbReference type="InterPro" id="IPR037143">
    <property type="entry name" value="4-PPantetheinyl_Trfase_dom_sf"/>
</dbReference>
<comment type="cofactor">
    <cofactor evidence="13">
        <name>Mg(2+)</name>
        <dbReference type="ChEBI" id="CHEBI:18420"/>
    </cofactor>
</comment>
<evidence type="ECO:0000256" key="9">
    <source>
        <dbReference type="ARBA" id="ARBA00031996"/>
    </source>
</evidence>
<evidence type="ECO:0000256" key="13">
    <source>
        <dbReference type="PIRSR" id="PIRSR603542-2"/>
    </source>
</evidence>
<feature type="binding site" evidence="13">
    <location>
        <position position="119"/>
    </location>
    <ligand>
        <name>Mg(2+)</name>
        <dbReference type="ChEBI" id="CHEBI:18420"/>
    </ligand>
</feature>
<accession>A0AA40X0B2</accession>
<dbReference type="GO" id="GO:0009366">
    <property type="term" value="C:enterobactin synthetase complex"/>
    <property type="evidence" value="ECO:0007669"/>
    <property type="project" value="InterPro"/>
</dbReference>
<evidence type="ECO:0000259" key="14">
    <source>
        <dbReference type="Pfam" id="PF01648"/>
    </source>
</evidence>
<feature type="binding site" evidence="13">
    <location>
        <position position="118"/>
    </location>
    <ligand>
        <name>Mg(2+)</name>
        <dbReference type="ChEBI" id="CHEBI:18420"/>
    </ligand>
</feature>
<dbReference type="RefSeq" id="WP_194977718.1">
    <property type="nucleotide sequence ID" value="NZ_JADMKS010000002.1"/>
</dbReference>
<dbReference type="PANTHER" id="PTHR38096">
    <property type="entry name" value="ENTEROBACTIN SYNTHASE COMPONENT D"/>
    <property type="match status" value="1"/>
</dbReference>
<reference evidence="16" key="2">
    <citation type="submission" date="2022-09" db="EMBL/GenBank/DDBJ databases">
        <title>Rouxiella aceris sp. nov., isolated from tree sap and emended description of the genus Rhouxiella.</title>
        <authorList>
            <person name="Kim I.S."/>
        </authorList>
    </citation>
    <scope>NUCLEOTIDE SEQUENCE</scope>
    <source>
        <strain evidence="16">SAP-2</strain>
    </source>
</reference>
<feature type="binding site" evidence="12">
    <location>
        <begin position="94"/>
        <end position="95"/>
    </location>
    <ligand>
        <name>CoA</name>
        <dbReference type="ChEBI" id="CHEBI:57287"/>
    </ligand>
</feature>
<dbReference type="SUPFAM" id="SSF56214">
    <property type="entry name" value="4'-phosphopantetheinyl transferase"/>
    <property type="match status" value="1"/>
</dbReference>
<protein>
    <recommendedName>
        <fullName evidence="5">Enterobactin synthase component D</fullName>
    </recommendedName>
    <alternativeName>
        <fullName evidence="8">4'-phosphopantetheinyl transferase EntD</fullName>
    </alternativeName>
    <alternativeName>
        <fullName evidence="9">Enterochelin synthase D</fullName>
    </alternativeName>
</protein>
<feature type="binding site" evidence="12">
    <location>
        <position position="50"/>
    </location>
    <ligand>
        <name>CoA</name>
        <dbReference type="ChEBI" id="CHEBI:57287"/>
    </ligand>
</feature>
<feature type="binding site" evidence="12">
    <location>
        <position position="162"/>
    </location>
    <ligand>
        <name>CoA</name>
        <dbReference type="ChEBI" id="CHEBI:57287"/>
    </ligand>
</feature>
<feature type="binding site" evidence="13">
    <location>
        <position position="117"/>
    </location>
    <ligand>
        <name>Mg(2+)</name>
        <dbReference type="ChEBI" id="CHEBI:18420"/>
    </ligand>
</feature>
<keyword evidence="13" id="KW-0479">Metal-binding</keyword>
<evidence type="ECO:0000313" key="17">
    <source>
        <dbReference type="Proteomes" id="UP000705283"/>
    </source>
</evidence>
<evidence type="ECO:0000256" key="8">
    <source>
        <dbReference type="ARBA" id="ARBA00029894"/>
    </source>
</evidence>
<dbReference type="EMBL" id="JADMKS010000002">
    <property type="protein sequence ID" value="MBF6636393.1"/>
    <property type="molecule type" value="Genomic_DNA"/>
</dbReference>
<organism evidence="16 17">
    <name type="scientific">Rouxiella silvae</name>
    <dbReference type="NCBI Taxonomy" id="1646373"/>
    <lineage>
        <taxon>Bacteria</taxon>
        <taxon>Pseudomonadati</taxon>
        <taxon>Pseudomonadota</taxon>
        <taxon>Gammaproteobacteria</taxon>
        <taxon>Enterobacterales</taxon>
        <taxon>Yersiniaceae</taxon>
        <taxon>Rouxiella</taxon>
    </lineage>
</organism>
<reference evidence="16" key="1">
    <citation type="submission" date="2020-11" db="EMBL/GenBank/DDBJ databases">
        <authorList>
            <person name="Lee S.D."/>
        </authorList>
    </citation>
    <scope>NUCLEOTIDE SEQUENCE</scope>
    <source>
        <strain evidence="16">SAP-2</strain>
    </source>
</reference>
<evidence type="ECO:0000256" key="10">
    <source>
        <dbReference type="ARBA" id="ARBA00049176"/>
    </source>
</evidence>
<gene>
    <name evidence="16" type="ORF">ITX54_06920</name>
</gene>
<evidence type="ECO:0000256" key="3">
    <source>
        <dbReference type="ARBA" id="ARBA00008342"/>
    </source>
</evidence>
<dbReference type="AlphaFoldDB" id="A0AA40X0B2"/>
<dbReference type="InterPro" id="IPR008278">
    <property type="entry name" value="4-PPantetheinyl_Trfase_dom"/>
</dbReference>